<keyword evidence="3 5" id="KW-0687">Ribonucleoprotein</keyword>
<evidence type="ECO:0000313" key="7">
    <source>
        <dbReference type="Proteomes" id="UP000228767"/>
    </source>
</evidence>
<dbReference type="NCBIfam" id="TIGR01031">
    <property type="entry name" value="rpmF_bact"/>
    <property type="match status" value="1"/>
</dbReference>
<evidence type="ECO:0000256" key="4">
    <source>
        <dbReference type="ARBA" id="ARBA00035178"/>
    </source>
</evidence>
<dbReference type="AlphaFoldDB" id="A0A2H0RGZ2"/>
<dbReference type="EMBL" id="PCYI01000001">
    <property type="protein sequence ID" value="PIR45294.1"/>
    <property type="molecule type" value="Genomic_DNA"/>
</dbReference>
<dbReference type="GO" id="GO:0003735">
    <property type="term" value="F:structural constituent of ribosome"/>
    <property type="evidence" value="ECO:0007669"/>
    <property type="project" value="InterPro"/>
</dbReference>
<dbReference type="SUPFAM" id="SSF57829">
    <property type="entry name" value="Zn-binding ribosomal proteins"/>
    <property type="match status" value="1"/>
</dbReference>
<comment type="caution">
    <text evidence="6">The sequence shown here is derived from an EMBL/GenBank/DDBJ whole genome shotgun (WGS) entry which is preliminary data.</text>
</comment>
<dbReference type="PANTHER" id="PTHR35534">
    <property type="entry name" value="50S RIBOSOMAL PROTEIN L32"/>
    <property type="match status" value="1"/>
</dbReference>
<comment type="similarity">
    <text evidence="1 5">Belongs to the bacterial ribosomal protein bL32 family.</text>
</comment>
<accession>A0A2H0RGZ2</accession>
<evidence type="ECO:0000256" key="3">
    <source>
        <dbReference type="ARBA" id="ARBA00023274"/>
    </source>
</evidence>
<dbReference type="HAMAP" id="MF_00340">
    <property type="entry name" value="Ribosomal_bL32"/>
    <property type="match status" value="1"/>
</dbReference>
<sequence length="77" mass="8812">MVVHMRHTRGHTANRRSHHALKAIGLGACPKCKTPIRSHTLCITCGTYNGRELINVLKKVEKKEAKRKRLEEEKRGK</sequence>
<keyword evidence="2 5" id="KW-0689">Ribosomal protein</keyword>
<dbReference type="InterPro" id="IPR002677">
    <property type="entry name" value="Ribosomal_bL32"/>
</dbReference>
<evidence type="ECO:0000313" key="6">
    <source>
        <dbReference type="EMBL" id="PIR45294.1"/>
    </source>
</evidence>
<dbReference type="PANTHER" id="PTHR35534:SF1">
    <property type="entry name" value="LARGE RIBOSOMAL SUBUNIT PROTEIN BL32"/>
    <property type="match status" value="1"/>
</dbReference>
<dbReference type="InterPro" id="IPR011332">
    <property type="entry name" value="Ribosomal_zn-bd"/>
</dbReference>
<dbReference type="GO" id="GO:0015934">
    <property type="term" value="C:large ribosomal subunit"/>
    <property type="evidence" value="ECO:0007669"/>
    <property type="project" value="InterPro"/>
</dbReference>
<name>A0A2H0RGZ2_9BACT</name>
<evidence type="ECO:0000256" key="5">
    <source>
        <dbReference type="HAMAP-Rule" id="MF_00340"/>
    </source>
</evidence>
<gene>
    <name evidence="5" type="primary">rpmF</name>
    <name evidence="6" type="ORF">COV10_00200</name>
</gene>
<protein>
    <recommendedName>
        <fullName evidence="4 5">Large ribosomal subunit protein bL32</fullName>
    </recommendedName>
</protein>
<dbReference type="GO" id="GO:0006412">
    <property type="term" value="P:translation"/>
    <property type="evidence" value="ECO:0007669"/>
    <property type="project" value="UniProtKB-UniRule"/>
</dbReference>
<dbReference type="Proteomes" id="UP000228767">
    <property type="component" value="Unassembled WGS sequence"/>
</dbReference>
<dbReference type="Pfam" id="PF01783">
    <property type="entry name" value="Ribosomal_L32p"/>
    <property type="match status" value="1"/>
</dbReference>
<evidence type="ECO:0000256" key="2">
    <source>
        <dbReference type="ARBA" id="ARBA00022980"/>
    </source>
</evidence>
<evidence type="ECO:0000256" key="1">
    <source>
        <dbReference type="ARBA" id="ARBA00008560"/>
    </source>
</evidence>
<reference evidence="6 7" key="1">
    <citation type="submission" date="2017-09" db="EMBL/GenBank/DDBJ databases">
        <title>Depth-based differentiation of microbial function through sediment-hosted aquifers and enrichment of novel symbionts in the deep terrestrial subsurface.</title>
        <authorList>
            <person name="Probst A.J."/>
            <person name="Ladd B."/>
            <person name="Jarett J.K."/>
            <person name="Geller-Mcgrath D.E."/>
            <person name="Sieber C.M."/>
            <person name="Emerson J.B."/>
            <person name="Anantharaman K."/>
            <person name="Thomas B.C."/>
            <person name="Malmstrom R."/>
            <person name="Stieglmeier M."/>
            <person name="Klingl A."/>
            <person name="Woyke T."/>
            <person name="Ryan C.M."/>
            <person name="Banfield J.F."/>
        </authorList>
    </citation>
    <scope>NUCLEOTIDE SEQUENCE [LARGE SCALE GENOMIC DNA]</scope>
    <source>
        <strain evidence="6">CG10_big_fil_rev_8_21_14_0_10_51_16</strain>
    </source>
</reference>
<organism evidence="6 7">
    <name type="scientific">Candidatus Vogelbacteria bacterium CG10_big_fil_rev_8_21_14_0_10_51_16</name>
    <dbReference type="NCBI Taxonomy" id="1975045"/>
    <lineage>
        <taxon>Bacteria</taxon>
        <taxon>Candidatus Vogeliibacteriota</taxon>
    </lineage>
</organism>
<proteinExistence type="inferred from homology"/>
<dbReference type="InterPro" id="IPR044957">
    <property type="entry name" value="Ribosomal_bL32_bact"/>
</dbReference>